<dbReference type="SMART" id="SM00086">
    <property type="entry name" value="PAC"/>
    <property type="match status" value="1"/>
</dbReference>
<dbReference type="NCBIfam" id="TIGR00229">
    <property type="entry name" value="sensory_box"/>
    <property type="match status" value="1"/>
</dbReference>
<organism evidence="7 8">
    <name type="scientific">Trinickia fusca</name>
    <dbReference type="NCBI Taxonomy" id="2419777"/>
    <lineage>
        <taxon>Bacteria</taxon>
        <taxon>Pseudomonadati</taxon>
        <taxon>Pseudomonadota</taxon>
        <taxon>Betaproteobacteria</taxon>
        <taxon>Burkholderiales</taxon>
        <taxon>Burkholderiaceae</taxon>
        <taxon>Trinickia</taxon>
    </lineage>
</organism>
<evidence type="ECO:0000313" key="8">
    <source>
        <dbReference type="Proteomes" id="UP000280434"/>
    </source>
</evidence>
<dbReference type="Pfam" id="PF00989">
    <property type="entry name" value="PAS"/>
    <property type="match status" value="1"/>
</dbReference>
<evidence type="ECO:0000256" key="3">
    <source>
        <dbReference type="PROSITE-ProRule" id="PRU00284"/>
    </source>
</evidence>
<dbReference type="SUPFAM" id="SSF55785">
    <property type="entry name" value="PYP-like sensor domain (PAS domain)"/>
    <property type="match status" value="1"/>
</dbReference>
<dbReference type="Gene3D" id="3.30.450.20">
    <property type="entry name" value="PAS domain"/>
    <property type="match status" value="1"/>
</dbReference>
<feature type="domain" description="PAS" evidence="6">
    <location>
        <begin position="21"/>
        <end position="60"/>
    </location>
</feature>
<reference evidence="7 8" key="1">
    <citation type="submission" date="2018-10" db="EMBL/GenBank/DDBJ databases">
        <title>Paraburkholderia sp. 7MK8-2, isolated from soil.</title>
        <authorList>
            <person name="Gao Z.-H."/>
            <person name="Qiu L.-H."/>
        </authorList>
    </citation>
    <scope>NUCLEOTIDE SEQUENCE [LARGE SCALE GENOMIC DNA]</scope>
    <source>
        <strain evidence="7 8">7MK8-2</strain>
    </source>
</reference>
<dbReference type="GO" id="GO:0006355">
    <property type="term" value="P:regulation of DNA-templated transcription"/>
    <property type="evidence" value="ECO:0007669"/>
    <property type="project" value="InterPro"/>
</dbReference>
<dbReference type="SMART" id="SM00091">
    <property type="entry name" value="PAS"/>
    <property type="match status" value="1"/>
</dbReference>
<dbReference type="GO" id="GO:0007165">
    <property type="term" value="P:signal transduction"/>
    <property type="evidence" value="ECO:0007669"/>
    <property type="project" value="UniProtKB-KW"/>
</dbReference>
<name>A0A494XNJ1_9BURK</name>
<feature type="transmembrane region" description="Helical" evidence="4">
    <location>
        <begin position="201"/>
        <end position="223"/>
    </location>
</feature>
<dbReference type="RefSeq" id="WP_121274942.1">
    <property type="nucleotide sequence ID" value="NZ_RBZV01000001.1"/>
</dbReference>
<protein>
    <submittedName>
        <fullName evidence="7">PAS domain S-box protein</fullName>
    </submittedName>
</protein>
<keyword evidence="4" id="KW-0472">Membrane</keyword>
<dbReference type="PROSITE" id="PS50111">
    <property type="entry name" value="CHEMOTAXIS_TRANSDUC_2"/>
    <property type="match status" value="1"/>
</dbReference>
<evidence type="ECO:0000313" key="7">
    <source>
        <dbReference type="EMBL" id="RKP52230.1"/>
    </source>
</evidence>
<keyword evidence="1" id="KW-0488">Methylation</keyword>
<comment type="similarity">
    <text evidence="2">Belongs to the methyl-accepting chemotaxis (MCP) protein family.</text>
</comment>
<proteinExistence type="inferred from homology"/>
<dbReference type="SUPFAM" id="SSF58104">
    <property type="entry name" value="Methyl-accepting chemotaxis protein (MCP) signaling domain"/>
    <property type="match status" value="1"/>
</dbReference>
<dbReference type="InterPro" id="IPR004089">
    <property type="entry name" value="MCPsignal_dom"/>
</dbReference>
<accession>A0A494XNJ1</accession>
<dbReference type="PANTHER" id="PTHR43531:SF14">
    <property type="entry name" value="METHYL-ACCEPTING CHEMOTAXIS PROTEIN I-RELATED"/>
    <property type="match status" value="1"/>
</dbReference>
<dbReference type="InterPro" id="IPR001610">
    <property type="entry name" value="PAC"/>
</dbReference>
<dbReference type="OrthoDB" id="9806477at2"/>
<dbReference type="EMBL" id="RBZV01000001">
    <property type="protein sequence ID" value="RKP52230.1"/>
    <property type="molecule type" value="Genomic_DNA"/>
</dbReference>
<sequence>MRENLATAGEESVLSEQDVIITRTDVSGRILYANEAFLKTSGFTRDEVIGQPQNIVRHPDMPKDVFRDLWATIGRNRPWTGIVKNRCKDGRFYWVIANVTPVFEGGRKVGYMSVRTKPSREQIAQATRLYDALREPASARVRLVGGEVLRNGMPGLLDRALGLPVALRLWGVIALLMLLFLLQALGAQAVWPGLPPSAQGWLIGALGIACSAGMGLYLMRAVLEPLKALNRSALNVLCGHIQEAFPEQGDAQARRLGRMLNQMNAKLVGILIDAKLSIDVIERATQEFANGTADLANRTDEQASAIEQTTASLAEITETAEHNALGAEQANATGIETAKSAEMAAREVQRTVEVMARVRDHASKIAEITTLIDGIAFQTNILALNAAVEAARAGEQGRGFAVVAGEVRSLAQRSAAAAKEIKALVDASLDTVGVAAQAASSAGETMSTVDRFVTRLTDTLADIARASRGQSAQIAQINDAVGQVAELTQRNAALVEQSAAASMGLRQQTQSLESAVSVFHLLGASQQAPVGRARAVAEHEASMPVPEAVHG</sequence>
<keyword evidence="4" id="KW-1133">Transmembrane helix</keyword>
<keyword evidence="4" id="KW-0812">Transmembrane</keyword>
<dbReference type="PANTHER" id="PTHR43531">
    <property type="entry name" value="PROTEIN ICFG"/>
    <property type="match status" value="1"/>
</dbReference>
<dbReference type="CDD" id="cd11386">
    <property type="entry name" value="MCP_signal"/>
    <property type="match status" value="1"/>
</dbReference>
<evidence type="ECO:0000259" key="5">
    <source>
        <dbReference type="PROSITE" id="PS50111"/>
    </source>
</evidence>
<evidence type="ECO:0000256" key="4">
    <source>
        <dbReference type="SAM" id="Phobius"/>
    </source>
</evidence>
<dbReference type="InterPro" id="IPR035965">
    <property type="entry name" value="PAS-like_dom_sf"/>
</dbReference>
<dbReference type="PROSITE" id="PS50112">
    <property type="entry name" value="PAS"/>
    <property type="match status" value="1"/>
</dbReference>
<dbReference type="InterPro" id="IPR000014">
    <property type="entry name" value="PAS"/>
</dbReference>
<feature type="domain" description="Methyl-accepting transducer" evidence="5">
    <location>
        <begin position="277"/>
        <end position="506"/>
    </location>
</feature>
<dbReference type="GO" id="GO:0006935">
    <property type="term" value="P:chemotaxis"/>
    <property type="evidence" value="ECO:0007669"/>
    <property type="project" value="TreeGrafter"/>
</dbReference>
<evidence type="ECO:0000256" key="2">
    <source>
        <dbReference type="ARBA" id="ARBA00029447"/>
    </source>
</evidence>
<dbReference type="SMART" id="SM00283">
    <property type="entry name" value="MA"/>
    <property type="match status" value="1"/>
</dbReference>
<keyword evidence="8" id="KW-1185">Reference proteome</keyword>
<comment type="caution">
    <text evidence="7">The sequence shown here is derived from an EMBL/GenBank/DDBJ whole genome shotgun (WGS) entry which is preliminary data.</text>
</comment>
<feature type="transmembrane region" description="Helical" evidence="4">
    <location>
        <begin position="160"/>
        <end position="181"/>
    </location>
</feature>
<evidence type="ECO:0000256" key="1">
    <source>
        <dbReference type="ARBA" id="ARBA00022481"/>
    </source>
</evidence>
<dbReference type="GO" id="GO:0004888">
    <property type="term" value="F:transmembrane signaling receptor activity"/>
    <property type="evidence" value="ECO:0007669"/>
    <property type="project" value="TreeGrafter"/>
</dbReference>
<dbReference type="GO" id="GO:0005886">
    <property type="term" value="C:plasma membrane"/>
    <property type="evidence" value="ECO:0007669"/>
    <property type="project" value="TreeGrafter"/>
</dbReference>
<evidence type="ECO:0000259" key="6">
    <source>
        <dbReference type="PROSITE" id="PS50112"/>
    </source>
</evidence>
<dbReference type="InterPro" id="IPR013767">
    <property type="entry name" value="PAS_fold"/>
</dbReference>
<dbReference type="Gene3D" id="1.10.287.950">
    <property type="entry name" value="Methyl-accepting chemotaxis protein"/>
    <property type="match status" value="1"/>
</dbReference>
<dbReference type="Proteomes" id="UP000280434">
    <property type="component" value="Unassembled WGS sequence"/>
</dbReference>
<dbReference type="InterPro" id="IPR051310">
    <property type="entry name" value="MCP_chemotaxis"/>
</dbReference>
<keyword evidence="3" id="KW-0807">Transducer</keyword>
<dbReference type="CDD" id="cd00130">
    <property type="entry name" value="PAS"/>
    <property type="match status" value="1"/>
</dbReference>
<dbReference type="AlphaFoldDB" id="A0A494XNJ1"/>
<gene>
    <name evidence="7" type="ORF">D7S89_01435</name>
</gene>
<dbReference type="Pfam" id="PF00015">
    <property type="entry name" value="MCPsignal"/>
    <property type="match status" value="1"/>
</dbReference>